<dbReference type="Pfam" id="PF00784">
    <property type="entry name" value="MyTH4"/>
    <property type="match status" value="2"/>
</dbReference>
<dbReference type="InterPro" id="IPR000857">
    <property type="entry name" value="MyTH4_dom"/>
</dbReference>
<dbReference type="Pfam" id="PF21989">
    <property type="entry name" value="RA_2"/>
    <property type="match status" value="2"/>
</dbReference>
<accession>A0AAJ7XF44</accession>
<dbReference type="InterPro" id="IPR019748">
    <property type="entry name" value="FERM_central"/>
</dbReference>
<dbReference type="PANTHER" id="PTHR22692:SF24">
    <property type="entry name" value="MYOSIN VIIB"/>
    <property type="match status" value="1"/>
</dbReference>
<dbReference type="SMART" id="SM00242">
    <property type="entry name" value="MYSc"/>
    <property type="match status" value="1"/>
</dbReference>
<dbReference type="GO" id="GO:0003779">
    <property type="term" value="F:actin binding"/>
    <property type="evidence" value="ECO:0007669"/>
    <property type="project" value="UniProtKB-KW"/>
</dbReference>
<dbReference type="InterPro" id="IPR027417">
    <property type="entry name" value="P-loop_NTPase"/>
</dbReference>
<feature type="domain" description="MyTH4" evidence="13">
    <location>
        <begin position="1757"/>
        <end position="1914"/>
    </location>
</feature>
<dbReference type="CDD" id="cd14473">
    <property type="entry name" value="FERM_B-lobe"/>
    <property type="match status" value="1"/>
</dbReference>
<dbReference type="InterPro" id="IPR029071">
    <property type="entry name" value="Ubiquitin-like_domsf"/>
</dbReference>
<keyword evidence="4" id="KW-0677">Repeat</keyword>
<keyword evidence="6 10" id="KW-0067">ATP-binding</keyword>
<feature type="domain" description="FERM" evidence="12">
    <location>
        <begin position="1278"/>
        <end position="1621"/>
    </location>
</feature>
<dbReference type="Proteomes" id="UP001318040">
    <property type="component" value="Chromosome 55"/>
</dbReference>
<dbReference type="CDD" id="cd17092">
    <property type="entry name" value="FERM1_F1_Myosin-VII"/>
    <property type="match status" value="1"/>
</dbReference>
<dbReference type="SUPFAM" id="SSF50729">
    <property type="entry name" value="PH domain-like"/>
    <property type="match status" value="1"/>
</dbReference>
<dbReference type="SMART" id="SM00015">
    <property type="entry name" value="IQ"/>
    <property type="match status" value="3"/>
</dbReference>
<reference evidence="16" key="1">
    <citation type="submission" date="2025-08" db="UniProtKB">
        <authorList>
            <consortium name="RefSeq"/>
        </authorList>
    </citation>
    <scope>IDENTIFICATION</scope>
    <source>
        <tissue evidence="16">Sperm</tissue>
    </source>
</reference>
<evidence type="ECO:0000256" key="4">
    <source>
        <dbReference type="ARBA" id="ARBA00022737"/>
    </source>
</evidence>
<keyword evidence="5 10" id="KW-0547">Nucleotide-binding</keyword>
<gene>
    <name evidence="16" type="primary">LOC116954506</name>
</gene>
<organism evidence="15 16">
    <name type="scientific">Petromyzon marinus</name>
    <name type="common">Sea lamprey</name>
    <dbReference type="NCBI Taxonomy" id="7757"/>
    <lineage>
        <taxon>Eukaryota</taxon>
        <taxon>Metazoa</taxon>
        <taxon>Chordata</taxon>
        <taxon>Craniata</taxon>
        <taxon>Vertebrata</taxon>
        <taxon>Cyclostomata</taxon>
        <taxon>Hyperoartia</taxon>
        <taxon>Petromyzontiformes</taxon>
        <taxon>Petromyzontidae</taxon>
        <taxon>Petromyzon</taxon>
    </lineage>
</organism>
<dbReference type="RefSeq" id="XP_032830948.1">
    <property type="nucleotide sequence ID" value="XM_032975057.1"/>
</dbReference>
<dbReference type="InterPro" id="IPR035963">
    <property type="entry name" value="FERM_2"/>
</dbReference>
<dbReference type="PROSITE" id="PS50096">
    <property type="entry name" value="IQ"/>
    <property type="match status" value="3"/>
</dbReference>
<dbReference type="GO" id="GO:0003774">
    <property type="term" value="F:cytoskeletal motor activity"/>
    <property type="evidence" value="ECO:0007669"/>
    <property type="project" value="UniProtKB-UniRule"/>
</dbReference>
<keyword evidence="15" id="KW-1185">Reference proteome</keyword>
<dbReference type="Gene3D" id="1.20.5.190">
    <property type="match status" value="1"/>
</dbReference>
<evidence type="ECO:0000256" key="8">
    <source>
        <dbReference type="ARBA" id="ARBA00023175"/>
    </source>
</evidence>
<protein>
    <submittedName>
        <fullName evidence="16">Unconventional myosin-VIIa-like</fullName>
    </submittedName>
</protein>
<dbReference type="GO" id="GO:0005524">
    <property type="term" value="F:ATP binding"/>
    <property type="evidence" value="ECO:0007669"/>
    <property type="project" value="UniProtKB-UniRule"/>
</dbReference>
<evidence type="ECO:0000259" key="13">
    <source>
        <dbReference type="PROSITE" id="PS51016"/>
    </source>
</evidence>
<feature type="region of interest" description="Disordered" evidence="11">
    <location>
        <begin position="1019"/>
        <end position="1046"/>
    </location>
</feature>
<evidence type="ECO:0000256" key="2">
    <source>
        <dbReference type="ARBA" id="ARBA00008314"/>
    </source>
</evidence>
<evidence type="ECO:0000256" key="10">
    <source>
        <dbReference type="PROSITE-ProRule" id="PRU00782"/>
    </source>
</evidence>
<evidence type="ECO:0000256" key="9">
    <source>
        <dbReference type="ARBA" id="ARBA00023203"/>
    </source>
</evidence>
<dbReference type="InterPro" id="IPR036961">
    <property type="entry name" value="Kinesin_motor_dom_sf"/>
</dbReference>
<dbReference type="PANTHER" id="PTHR22692">
    <property type="entry name" value="MYOSIN VII, XV"/>
    <property type="match status" value="1"/>
</dbReference>
<dbReference type="SMART" id="SM00139">
    <property type="entry name" value="MyTH4"/>
    <property type="match status" value="2"/>
</dbReference>
<dbReference type="SMART" id="SM00295">
    <property type="entry name" value="B41"/>
    <property type="match status" value="2"/>
</dbReference>
<evidence type="ECO:0000313" key="15">
    <source>
        <dbReference type="Proteomes" id="UP001318040"/>
    </source>
</evidence>
<dbReference type="Gene3D" id="1.20.58.530">
    <property type="match status" value="1"/>
</dbReference>
<evidence type="ECO:0000256" key="7">
    <source>
        <dbReference type="ARBA" id="ARBA00023123"/>
    </source>
</evidence>
<evidence type="ECO:0000256" key="11">
    <source>
        <dbReference type="SAM" id="MobiDB-lite"/>
    </source>
</evidence>
<dbReference type="InterPro" id="IPR000048">
    <property type="entry name" value="IQ_motif_EF-hand-BS"/>
</dbReference>
<dbReference type="InterPro" id="IPR051567">
    <property type="entry name" value="Unconventional_Myosin_ATPase"/>
</dbReference>
<comment type="subcellular location">
    <subcellularLocation>
        <location evidence="1">Cytoplasm</location>
    </subcellularLocation>
</comment>
<dbReference type="KEGG" id="pmrn:116954506"/>
<dbReference type="CDD" id="cd01381">
    <property type="entry name" value="MYSc_Myo7"/>
    <property type="match status" value="1"/>
</dbReference>
<dbReference type="Pfam" id="PF00612">
    <property type="entry name" value="IQ"/>
    <property type="match status" value="2"/>
</dbReference>
<name>A0AAJ7XF44_PETMA</name>
<feature type="domain" description="Myosin motor" evidence="14">
    <location>
        <begin position="105"/>
        <end position="828"/>
    </location>
</feature>
<dbReference type="Gene3D" id="1.20.80.10">
    <property type="match status" value="2"/>
</dbReference>
<evidence type="ECO:0000256" key="3">
    <source>
        <dbReference type="ARBA" id="ARBA00022490"/>
    </source>
</evidence>
<dbReference type="Pfam" id="PF00063">
    <property type="entry name" value="Myosin_head"/>
    <property type="match status" value="1"/>
</dbReference>
<dbReference type="InterPro" id="IPR019749">
    <property type="entry name" value="Band_41_domain"/>
</dbReference>
<dbReference type="Gene3D" id="2.30.30.40">
    <property type="entry name" value="SH3 Domains"/>
    <property type="match status" value="1"/>
</dbReference>
<dbReference type="Pfam" id="PF02174">
    <property type="entry name" value="IRS"/>
    <property type="match status" value="1"/>
</dbReference>
<dbReference type="Pfam" id="PF24123">
    <property type="entry name" value="Myosin_VII_N"/>
    <property type="match status" value="1"/>
</dbReference>
<dbReference type="GO" id="GO:0005737">
    <property type="term" value="C:cytoplasm"/>
    <property type="evidence" value="ECO:0007669"/>
    <property type="project" value="UniProtKB-SubCell"/>
</dbReference>
<dbReference type="Gene3D" id="1.10.10.820">
    <property type="match status" value="2"/>
</dbReference>
<dbReference type="InterPro" id="IPR014352">
    <property type="entry name" value="FERM/acyl-CoA-bd_prot_sf"/>
</dbReference>
<dbReference type="PROSITE" id="PS51016">
    <property type="entry name" value="MYTH4"/>
    <property type="match status" value="2"/>
</dbReference>
<dbReference type="SUPFAM" id="SSF54236">
    <property type="entry name" value="Ubiquitin-like"/>
    <property type="match status" value="2"/>
</dbReference>
<dbReference type="InterPro" id="IPR041794">
    <property type="entry name" value="MyoVII_FERM_C2"/>
</dbReference>
<dbReference type="InterPro" id="IPR002404">
    <property type="entry name" value="IRS_PTB"/>
</dbReference>
<feature type="compositionally biased region" description="Acidic residues" evidence="11">
    <location>
        <begin position="1030"/>
        <end position="1040"/>
    </location>
</feature>
<dbReference type="InterPro" id="IPR001609">
    <property type="entry name" value="Myosin_head_motor_dom-like"/>
</dbReference>
<keyword evidence="8 10" id="KW-0505">Motor protein</keyword>
<dbReference type="InterPro" id="IPR036106">
    <property type="entry name" value="MYSc_Myo7"/>
</dbReference>
<dbReference type="InterPro" id="IPR038185">
    <property type="entry name" value="MyTH4_dom_sf"/>
</dbReference>
<dbReference type="InterPro" id="IPR041793">
    <property type="entry name" value="MyoVII_FERM_C1"/>
</dbReference>
<dbReference type="SUPFAM" id="SSF47031">
    <property type="entry name" value="Second domain of FERM"/>
    <property type="match status" value="1"/>
</dbReference>
<evidence type="ECO:0000259" key="12">
    <source>
        <dbReference type="PROSITE" id="PS50057"/>
    </source>
</evidence>
<dbReference type="GO" id="GO:0016459">
    <property type="term" value="C:myosin complex"/>
    <property type="evidence" value="ECO:0007669"/>
    <property type="project" value="UniProtKB-KW"/>
</dbReference>
<feature type="domain" description="FERM" evidence="12">
    <location>
        <begin position="2041"/>
        <end position="2346"/>
    </location>
</feature>
<evidence type="ECO:0000313" key="16">
    <source>
        <dbReference type="RefSeq" id="XP_032830948.1"/>
    </source>
</evidence>
<dbReference type="CDD" id="cd17093">
    <property type="entry name" value="FERM2_F1_Myosin-VII"/>
    <property type="match status" value="1"/>
</dbReference>
<keyword evidence="9 10" id="KW-0009">Actin-binding</keyword>
<dbReference type="Gene3D" id="3.40.850.10">
    <property type="entry name" value="Kinesin motor domain"/>
    <property type="match status" value="2"/>
</dbReference>
<dbReference type="CDD" id="cd23767">
    <property type="entry name" value="IQCD"/>
    <property type="match status" value="1"/>
</dbReference>
<dbReference type="Gene3D" id="3.10.20.90">
    <property type="entry name" value="Phosphatidylinositol 3-kinase Catalytic Subunit, Chain A, domain 1"/>
    <property type="match status" value="2"/>
</dbReference>
<dbReference type="Gene3D" id="2.30.29.30">
    <property type="entry name" value="Pleckstrin-homology domain (PH domain)/Phosphotyrosine-binding domain (PTB)"/>
    <property type="match status" value="2"/>
</dbReference>
<keyword evidence="3" id="KW-0963">Cytoplasm</keyword>
<dbReference type="InterPro" id="IPR057130">
    <property type="entry name" value="Myosin_VII_N"/>
</dbReference>
<sequence>MVILRQGDHVFLDVENPGEFAVPIGAVVKLSDSGKVLLLDDEGTGCCVLADELCVVEAGQYADRLFARDQSHPRHFGTKAGVTLEHWVTPANEGLIRLMHPTSVTGVEDMIRLGDLHEAGILRNLFTRYQEDLIYTYTGSILVAVNPYKTLNVYSPEAIQQYRGRKVGELPPHIFALADNAHFNMRRNERNQCCIISGESGAGKTESTKLILQFLAAVSGQHSWVEQQILEANPILEAFGNAKTIRNDNSSRFGKYVEIHFNEKSVIEGARIEQYLLEKTRVCGQAEQERNYHVFYCLLLGSSDEQKKRLGLGKPADYAFLTTHKELPFPWVGVEEQEPHTLALSTRRRQRANTVAAVFPRSPPQGNCTRCDGRDDLKDFASIRSAMKVLAFSETEYLGISKMLASILHLGNLKLQGTVSSNIECCEILANDHLTWASKLLEVDEAEVQECLTKKVMLMRGETVTTLLSMAQTQEVRNAFVKAIYGRMFVWIVDKMNSIVYKPPSRGSEQQKERRSIGLLDIFGFENFQTNSFEQFCINLANEALQQFFVGHIFKLEQEEYERESISWKNITFTDNQEALDMISSRPLNLIALIDEESKFPQGTDATMLAKLTAQHKKNAHFIPPRSNHSTRFGISHFAGDVFYESTGFLEKNRDSLIPDILALVQSSKNSFLTRIFAGDLNTVVHGTLTHRRPTTLSGQFRKSLEELMKALGLCQPWFIRCIKPNDAKKPQLFDRELFVRQLRYSGMMETIRIRRSGYPIRYTFAEFVERYRFTLPGFQPKEAQANPMGTCRKILGATLGKDEDFQIGKHKVFLKDNHDMVLELSRDKSINDKVTKIQGVMRVYVARKRFLKMRAAAVMIQKHWRGYSERRFYLTGRAWWPVNGLLHLLFLTPDRGIEPREFLRALQPSPVAPRLPPPAQIKLGLARLQAVMQSRKLVLQFSRTRRAAIVIQAHARGVIARRRYRLRKTQGLPMVQEDVKEDMDLDRNEDKMLDEIFGFLGLTAMEDMDHAGMDMTTDLDEDLGPRGDDDVDVEEEEEEEKRRRGELRDYTFAKFAAVNFQGSSTHTHERRLLRAPLLHHQDETDRRASLAVWRMVLRFMGDLPEPHATGGQGARDPNRDPNRVSIIRVIYESLQNPRGAKGTEWLEEAPLNNLQKVHFIIGYAILRPAIRYRKAIRGESLSFACARDEIYCQICKQIGDNLIRSSYARGWILLSLCLGCFPPSDNFSKYLRSFLSEGPPGYAPYCDARLKRTLANGCRTQPPSWLEMQATKSRRTSPLPVGLMDGRTVPLSADSACTARELVSALASKIGLRDQFGFSLFISFQNKVSSLGGGREHVLDAVSQCEQLSREQGGGAEQAAPWRLIFRKELFAPWHDAGADAVATDLVYRQVVRGLRFGEYRADTDSELVELVAWRCLVQHGASPSAADVAQAVAETVPERALTAAKHRSVWAAEVEGALRQSDYAKQGLSALAVQEKMVDFARKKWPVLFSRFFEAYKVSAGKGDATTSAVRLRAPCGRVRVCSRWPVAAGPSVLKSELIAAVSSVGLHLLDGDEHVLMLLTFPEIVAITTASRRKLAGPAVTLSTLRGDEMVLATPAADELNDLLVLLLQGLKSRSRHLVAMQESRVIDGGAGVLACHRGDLIVLEGDKTAGEALPQASWTQGRNDRTGLKGEFLSDSVYVLPVLEKPSKAILSLFAANPEGQRRGSTVSQQPEDRNALYTLEQFAQDHFRPLPQGAVKQVVEARGRRKDHLWACSREPLLQPLLLSVIGDHVAKDACNAFIDIPRPRGDSAPPLRYMGDFPMRQATSDPGTDLTDQVFRPALKNACLQDELYCQILKQLTDNRQGYSEEKGWELLWLCLGLFPPGAALAPHVQEFLQSRQRTAHVARLNRSLQNSGSPAHTHTHLHTHAPVCCGSGHRGTRECRLRFSPTGARVHLCSCSCSPVWELVFTGLCSPVCGLMLTCVRARVHLCGNSCSPVFTCSPVWELVFTGMCSPVCGLVFTCVCSPVFTCVGGRFPVRRYPPHLREVKAAQHKSRKLHHPVSFPDQSEQAFEVDAGTRVRALCQAITKKLQLKSQEGFSLFIKIMDKVVSMPDGDYFFDFARQMEEWSNSGRVAREGQAAAPMPEYQVHFLRKLWVNVIPGKDPTADNMFHYPQELPKFLRGFHKVSREDAVQLAALVFRARHGDDRAPISGVGRGLKELLPHDLLPDASADAWKKLIVAAIGKNAGKTHDEAKLAFLKIISRWPTFGTTFFDVKQISEPTYPDILRIAINKHGLSLINPKTKDVLAQHSFTKIFNWSSGSTYFHITIGSAVSGTKLLCETFLGYKVDDLLTSYINLLMSKQQGDTRSAGNYR</sequence>
<evidence type="ECO:0000256" key="5">
    <source>
        <dbReference type="ARBA" id="ARBA00022741"/>
    </source>
</evidence>
<dbReference type="Pfam" id="PF21998">
    <property type="entry name" value="FERM_C1_MyoVII"/>
    <property type="match status" value="1"/>
</dbReference>
<evidence type="ECO:0000259" key="14">
    <source>
        <dbReference type="PROSITE" id="PS51456"/>
    </source>
</evidence>
<feature type="region of interest" description="Actin-binding" evidence="10">
    <location>
        <begin position="705"/>
        <end position="727"/>
    </location>
</feature>
<dbReference type="SUPFAM" id="SSF52540">
    <property type="entry name" value="P-loop containing nucleoside triphosphate hydrolases"/>
    <property type="match status" value="1"/>
</dbReference>
<dbReference type="InterPro" id="IPR011993">
    <property type="entry name" value="PH-like_dom_sf"/>
</dbReference>
<dbReference type="Gene3D" id="1.25.40.530">
    <property type="entry name" value="MyTH4 domain"/>
    <property type="match status" value="2"/>
</dbReference>
<proteinExistence type="inferred from homology"/>
<evidence type="ECO:0000256" key="6">
    <source>
        <dbReference type="ARBA" id="ARBA00022840"/>
    </source>
</evidence>
<feature type="domain" description="MyTH4" evidence="13">
    <location>
        <begin position="1069"/>
        <end position="1273"/>
    </location>
</feature>
<evidence type="ECO:0000256" key="1">
    <source>
        <dbReference type="ARBA" id="ARBA00004496"/>
    </source>
</evidence>
<dbReference type="Gene3D" id="1.20.120.720">
    <property type="entry name" value="Myosin VI head, motor domain, U50 subdomain"/>
    <property type="match status" value="1"/>
</dbReference>
<comment type="similarity">
    <text evidence="2 10">Belongs to the TRAFAC class myosin-kinesin ATPase superfamily. Myosin family.</text>
</comment>
<dbReference type="InterPro" id="IPR000299">
    <property type="entry name" value="FERM_domain"/>
</dbReference>
<dbReference type="PROSITE" id="PS50057">
    <property type="entry name" value="FERM_3"/>
    <property type="match status" value="2"/>
</dbReference>
<feature type="binding site" evidence="10">
    <location>
        <begin position="198"/>
        <end position="205"/>
    </location>
    <ligand>
        <name>ATP</name>
        <dbReference type="ChEBI" id="CHEBI:30616"/>
    </ligand>
</feature>
<dbReference type="PROSITE" id="PS51456">
    <property type="entry name" value="MYOSIN_MOTOR"/>
    <property type="match status" value="1"/>
</dbReference>
<dbReference type="PRINTS" id="PR00193">
    <property type="entry name" value="MYOSINHEAVY"/>
</dbReference>
<dbReference type="CDD" id="cd13199">
    <property type="entry name" value="FERM_C2_MyoVII"/>
    <property type="match status" value="1"/>
</dbReference>
<dbReference type="Gene3D" id="6.20.240.20">
    <property type="match status" value="1"/>
</dbReference>
<dbReference type="Pfam" id="PF00373">
    <property type="entry name" value="FERM_M"/>
    <property type="match status" value="1"/>
</dbReference>
<keyword evidence="7 10" id="KW-0518">Myosin</keyword>